<dbReference type="InterPro" id="IPR036059">
    <property type="entry name" value="TldD/PmbA_sf"/>
</dbReference>
<evidence type="ECO:0000259" key="3">
    <source>
        <dbReference type="Pfam" id="PF19289"/>
    </source>
</evidence>
<dbReference type="Pfam" id="PF19289">
    <property type="entry name" value="PmbA_TldD_3rd"/>
    <property type="match status" value="1"/>
</dbReference>
<dbReference type="AlphaFoldDB" id="A0A6C1U2C4"/>
<dbReference type="SUPFAM" id="SSF111283">
    <property type="entry name" value="Putative modulator of DNA gyrase, PmbA/TldD"/>
    <property type="match status" value="1"/>
</dbReference>
<feature type="domain" description="Metalloprotease TldD/E central" evidence="4">
    <location>
        <begin position="116"/>
        <end position="217"/>
    </location>
</feature>
<dbReference type="GO" id="GO:0008237">
    <property type="term" value="F:metallopeptidase activity"/>
    <property type="evidence" value="ECO:0007669"/>
    <property type="project" value="InterPro"/>
</dbReference>
<gene>
    <name evidence="5" type="ORF">COM42_005590</name>
</gene>
<evidence type="ECO:0000313" key="5">
    <source>
        <dbReference type="EMBL" id="TVS92796.1"/>
    </source>
</evidence>
<evidence type="ECO:0000259" key="4">
    <source>
        <dbReference type="Pfam" id="PF19290"/>
    </source>
</evidence>
<dbReference type="Gene3D" id="3.30.2290.10">
    <property type="entry name" value="PmbA/TldD superfamily"/>
    <property type="match status" value="1"/>
</dbReference>
<accession>A0A6C1U2C4</accession>
<protein>
    <submittedName>
        <fullName evidence="5">TldD/PmbA family protein</fullName>
    </submittedName>
</protein>
<organism evidence="5">
    <name type="scientific">Wolbachia pipientis</name>
    <dbReference type="NCBI Taxonomy" id="955"/>
    <lineage>
        <taxon>Bacteria</taxon>
        <taxon>Pseudomonadati</taxon>
        <taxon>Pseudomonadota</taxon>
        <taxon>Alphaproteobacteria</taxon>
        <taxon>Rickettsiales</taxon>
        <taxon>Anaplasmataceae</taxon>
        <taxon>Wolbachieae</taxon>
        <taxon>Wolbachia</taxon>
    </lineage>
</organism>
<comment type="caution">
    <text evidence="5">The sequence shown here is derived from an EMBL/GenBank/DDBJ whole genome shotgun (WGS) entry which is preliminary data.</text>
</comment>
<evidence type="ECO:0000256" key="1">
    <source>
        <dbReference type="ARBA" id="ARBA00005836"/>
    </source>
</evidence>
<feature type="domain" description="Metalloprotease TldD/E C-terminal" evidence="3">
    <location>
        <begin position="224"/>
        <end position="440"/>
    </location>
</feature>
<dbReference type="InterPro" id="IPR045570">
    <property type="entry name" value="Metalloprtase-TldD/E_cen_dom"/>
</dbReference>
<feature type="domain" description="Metalloprotease TldD/E N-terminal" evidence="2">
    <location>
        <begin position="21"/>
        <end position="84"/>
    </location>
</feature>
<dbReference type="Pfam" id="PF19290">
    <property type="entry name" value="PmbA_TldD_2nd"/>
    <property type="match status" value="1"/>
</dbReference>
<sequence length="444" mass="48049">MNILNIAADITKLIKKQNQDAEVTIYETNKTSVSQRLSKIEQISQSKNCTVGIRAIAGKNKAAYISTNDLNNLSDTVSQVVEMAKNAPEDACINFAVNGSNYISSADLSISDNNVVTVDNLKEIAEAAENSALAHKSITNSEGASSSYALVNTVLSTVSGFIGSFSKSTFANQVSVVAGRESEMKVGYDYDIACNFSDLKLPELMGKEAAKRAIDQLDSCTIRTGKFPVVFEKRAAKELVKSFASAINGSNIVNNSSFLRNSLNTQIFNTEISIIDDPLLPRGIASRPFDGEGMMSRRNEFVKNGILQNWILDLYSARKLDSETTGSATRASNAAVIPSASNFYFKNGNRSFKELIEEVKEGIYITDLFGFGVNLINGDYSQGACGFFIENGKITDPIHEITVAGNLKDMFSNLVVANDLTFCGQFNSPTIKVSEMTVAGSLSD</sequence>
<dbReference type="EMBL" id="NWVJ02000348">
    <property type="protein sequence ID" value="TVS92796.1"/>
    <property type="molecule type" value="Genomic_DNA"/>
</dbReference>
<dbReference type="PANTHER" id="PTHR43421:SF1">
    <property type="entry name" value="METALLOPROTEASE PMBA"/>
    <property type="match status" value="1"/>
</dbReference>
<name>A0A6C1U2C4_WOLPI</name>
<dbReference type="InterPro" id="IPR002510">
    <property type="entry name" value="Metalloprtase-TldD/E_N"/>
</dbReference>
<dbReference type="Pfam" id="PF01523">
    <property type="entry name" value="PmbA_TldD_1st"/>
    <property type="match status" value="1"/>
</dbReference>
<proteinExistence type="inferred from homology"/>
<evidence type="ECO:0000259" key="2">
    <source>
        <dbReference type="Pfam" id="PF01523"/>
    </source>
</evidence>
<dbReference type="InterPro" id="IPR047657">
    <property type="entry name" value="PmbA"/>
</dbReference>
<dbReference type="InterPro" id="IPR045569">
    <property type="entry name" value="Metalloprtase-TldD/E_C"/>
</dbReference>
<reference evidence="5" key="1">
    <citation type="submission" date="2019-07" db="EMBL/GenBank/DDBJ databases">
        <title>Genome assemblies of Wolbachia strains wAlbA and wAlbB in wild caught Aedes albopictus specimens.</title>
        <authorList>
            <person name="Kulkarni A."/>
            <person name="Yu W."/>
            <person name="Xue R.-D."/>
            <person name="Ma Y."/>
            <person name="Xu J."/>
        </authorList>
    </citation>
    <scope>NUCLEOTIDE SEQUENCE</scope>
    <source>
        <strain evidence="5">HN2016</strain>
    </source>
</reference>
<dbReference type="InterPro" id="IPR035068">
    <property type="entry name" value="TldD/PmbA_N"/>
</dbReference>
<dbReference type="Proteomes" id="UP000218080">
    <property type="component" value="Unassembled WGS sequence"/>
</dbReference>
<comment type="similarity">
    <text evidence="1">Belongs to the peptidase U62 family.</text>
</comment>
<dbReference type="GO" id="GO:0005829">
    <property type="term" value="C:cytosol"/>
    <property type="evidence" value="ECO:0007669"/>
    <property type="project" value="TreeGrafter"/>
</dbReference>
<dbReference type="GO" id="GO:0006508">
    <property type="term" value="P:proteolysis"/>
    <property type="evidence" value="ECO:0007669"/>
    <property type="project" value="InterPro"/>
</dbReference>
<dbReference type="PANTHER" id="PTHR43421">
    <property type="entry name" value="METALLOPROTEASE PMBA"/>
    <property type="match status" value="1"/>
</dbReference>